<dbReference type="OMA" id="AEPRCEL"/>
<organism evidence="2 3">
    <name type="scientific">Symbiodinium microadriaticum</name>
    <name type="common">Dinoflagellate</name>
    <name type="synonym">Zooxanthella microadriatica</name>
    <dbReference type="NCBI Taxonomy" id="2951"/>
    <lineage>
        <taxon>Eukaryota</taxon>
        <taxon>Sar</taxon>
        <taxon>Alveolata</taxon>
        <taxon>Dinophyceae</taxon>
        <taxon>Suessiales</taxon>
        <taxon>Symbiodiniaceae</taxon>
        <taxon>Symbiodinium</taxon>
    </lineage>
</organism>
<feature type="region of interest" description="Disordered" evidence="1">
    <location>
        <begin position="384"/>
        <end position="419"/>
    </location>
</feature>
<evidence type="ECO:0000313" key="3">
    <source>
        <dbReference type="Proteomes" id="UP000186817"/>
    </source>
</evidence>
<comment type="caution">
    <text evidence="2">The sequence shown here is derived from an EMBL/GenBank/DDBJ whole genome shotgun (WGS) entry which is preliminary data.</text>
</comment>
<proteinExistence type="predicted"/>
<dbReference type="Proteomes" id="UP000186817">
    <property type="component" value="Unassembled WGS sequence"/>
</dbReference>
<evidence type="ECO:0000313" key="2">
    <source>
        <dbReference type="EMBL" id="OLP79449.1"/>
    </source>
</evidence>
<evidence type="ECO:0000256" key="1">
    <source>
        <dbReference type="SAM" id="MobiDB-lite"/>
    </source>
</evidence>
<dbReference type="SUPFAM" id="SSF54236">
    <property type="entry name" value="Ubiquitin-like"/>
    <property type="match status" value="1"/>
</dbReference>
<keyword evidence="3" id="KW-1185">Reference proteome</keyword>
<accession>A0A1Q9C938</accession>
<protein>
    <submittedName>
        <fullName evidence="2">Uncharacterized protein</fullName>
    </submittedName>
</protein>
<dbReference type="AlphaFoldDB" id="A0A1Q9C938"/>
<gene>
    <name evidence="2" type="ORF">AK812_SmicGene40267</name>
</gene>
<dbReference type="OrthoDB" id="416916at2759"/>
<sequence>MEAEVREDERFPMEATGSDFRQTALLYQTDGWEGYQDDEVEEILTRPRVPKPWHVPDEEIQALVRTTGAREGVPQTLLQHARVRRPRDDGEALAQLLEEYRRDEAHEGEEEMAEPRCELRSSLRRRSSLGLGKSRSVRFADAETEDALERLLRNAEAQVPDTGRVEKSKKSWKISDEDFRTFVLSLAREQKEPPKPPELATSASAPVLRGRMGPARTDQKINVLIHFVDSQDVMTLRVSPDLRIGPAQPPKGNRFTDIYGLGANTKGFAEFKKFDYQRRQWLGGFRKEWVPAWSESLKGIVHDLTGMEIARQRFFWRNVPMNNDNLTLRSWGVKDGDGLQLRFQAKISPQQLDVMRKACQAVTASAGDVERSIASMMDPSLPVKAEMESSTSSDFFKPNRRQEEASKPAPKRKKPEKTQVMLKEEATSANLRNSRHLKRCSSKGDVWMMPRWISQQTSGHFSPTGNPKTTVLNREPEKFAEKSIFLSDAFGADVRRVRQSVTGNPLYTKSNS</sequence>
<reference evidence="2 3" key="1">
    <citation type="submission" date="2016-02" db="EMBL/GenBank/DDBJ databases">
        <title>Genome analysis of coral dinoflagellate symbionts highlights evolutionary adaptations to a symbiotic lifestyle.</title>
        <authorList>
            <person name="Aranda M."/>
            <person name="Li Y."/>
            <person name="Liew Y.J."/>
            <person name="Baumgarten S."/>
            <person name="Simakov O."/>
            <person name="Wilson M."/>
            <person name="Piel J."/>
            <person name="Ashoor H."/>
            <person name="Bougouffa S."/>
            <person name="Bajic V.B."/>
            <person name="Ryu T."/>
            <person name="Ravasi T."/>
            <person name="Bayer T."/>
            <person name="Micklem G."/>
            <person name="Kim H."/>
            <person name="Bhak J."/>
            <person name="Lajeunesse T.C."/>
            <person name="Voolstra C.R."/>
        </authorList>
    </citation>
    <scope>NUCLEOTIDE SEQUENCE [LARGE SCALE GENOMIC DNA]</scope>
    <source>
        <strain evidence="2 3">CCMP2467</strain>
    </source>
</reference>
<dbReference type="EMBL" id="LSRX01001484">
    <property type="protein sequence ID" value="OLP79449.1"/>
    <property type="molecule type" value="Genomic_DNA"/>
</dbReference>
<name>A0A1Q9C938_SYMMI</name>
<dbReference type="InterPro" id="IPR029071">
    <property type="entry name" value="Ubiquitin-like_domsf"/>
</dbReference>